<dbReference type="Gene3D" id="2.60.120.10">
    <property type="entry name" value="Jelly Rolls"/>
    <property type="match status" value="1"/>
</dbReference>
<dbReference type="EMBL" id="JH767163">
    <property type="protein sequence ID" value="EQC32615.1"/>
    <property type="molecule type" value="Genomic_DNA"/>
</dbReference>
<dbReference type="AlphaFoldDB" id="T0QG80"/>
<feature type="compositionally biased region" description="Acidic residues" evidence="4">
    <location>
        <begin position="299"/>
        <end position="316"/>
    </location>
</feature>
<protein>
    <recommendedName>
        <fullName evidence="5">Mif2 N-terminal domain-containing protein</fullName>
    </recommendedName>
</protein>
<dbReference type="InParanoid" id="T0QG80"/>
<dbReference type="Proteomes" id="UP000030762">
    <property type="component" value="Unassembled WGS sequence"/>
</dbReference>
<feature type="compositionally biased region" description="Basic and acidic residues" evidence="4">
    <location>
        <begin position="711"/>
        <end position="724"/>
    </location>
</feature>
<dbReference type="GO" id="GO:0051315">
    <property type="term" value="P:attachment of mitotic spindle microtubules to kinetochore"/>
    <property type="evidence" value="ECO:0007669"/>
    <property type="project" value="TreeGrafter"/>
</dbReference>
<feature type="compositionally biased region" description="Low complexity" evidence="4">
    <location>
        <begin position="110"/>
        <end position="123"/>
    </location>
</feature>
<dbReference type="RefSeq" id="XP_008614116.1">
    <property type="nucleotide sequence ID" value="XM_008615894.1"/>
</dbReference>
<evidence type="ECO:0000256" key="3">
    <source>
        <dbReference type="ARBA" id="ARBA00023242"/>
    </source>
</evidence>
<dbReference type="eggNOG" id="ENOG502RU66">
    <property type="taxonomic scope" value="Eukaryota"/>
</dbReference>
<comment type="similarity">
    <text evidence="2">Belongs to the CENP-C/MIF2 family.</text>
</comment>
<feature type="compositionally biased region" description="Basic and acidic residues" evidence="4">
    <location>
        <begin position="457"/>
        <end position="472"/>
    </location>
</feature>
<dbReference type="Pfam" id="PF15624">
    <property type="entry name" value="Mif2_N"/>
    <property type="match status" value="1"/>
</dbReference>
<reference evidence="6 7" key="1">
    <citation type="submission" date="2012-04" db="EMBL/GenBank/DDBJ databases">
        <title>The Genome Sequence of Saprolegnia declina VS20.</title>
        <authorList>
            <consortium name="The Broad Institute Genome Sequencing Platform"/>
            <person name="Russ C."/>
            <person name="Nusbaum C."/>
            <person name="Tyler B."/>
            <person name="van West P."/>
            <person name="Dieguez-Uribeondo J."/>
            <person name="de Bruijn I."/>
            <person name="Tripathy S."/>
            <person name="Jiang R."/>
            <person name="Young S.K."/>
            <person name="Zeng Q."/>
            <person name="Gargeya S."/>
            <person name="Fitzgerald M."/>
            <person name="Haas B."/>
            <person name="Abouelleil A."/>
            <person name="Alvarado L."/>
            <person name="Arachchi H.M."/>
            <person name="Berlin A."/>
            <person name="Chapman S.B."/>
            <person name="Goldberg J."/>
            <person name="Griggs A."/>
            <person name="Gujja S."/>
            <person name="Hansen M."/>
            <person name="Howarth C."/>
            <person name="Imamovic A."/>
            <person name="Larimer J."/>
            <person name="McCowen C."/>
            <person name="Montmayeur A."/>
            <person name="Murphy C."/>
            <person name="Neiman D."/>
            <person name="Pearson M."/>
            <person name="Priest M."/>
            <person name="Roberts A."/>
            <person name="Saif S."/>
            <person name="Shea T."/>
            <person name="Sisk P."/>
            <person name="Sykes S."/>
            <person name="Wortman J."/>
            <person name="Nusbaum C."/>
            <person name="Birren B."/>
        </authorList>
    </citation>
    <scope>NUCLEOTIDE SEQUENCE [LARGE SCALE GENOMIC DNA]</scope>
    <source>
        <strain evidence="6 7">VS20</strain>
    </source>
</reference>
<dbReference type="OrthoDB" id="1939643at2759"/>
<dbReference type="VEuPathDB" id="FungiDB:SDRG_09928"/>
<feature type="domain" description="Mif2 N-terminal" evidence="5">
    <location>
        <begin position="14"/>
        <end position="127"/>
    </location>
</feature>
<proteinExistence type="inferred from homology"/>
<dbReference type="GO" id="GO:0051382">
    <property type="term" value="P:kinetochore assembly"/>
    <property type="evidence" value="ECO:0007669"/>
    <property type="project" value="InterPro"/>
</dbReference>
<evidence type="ECO:0000256" key="2">
    <source>
        <dbReference type="ARBA" id="ARBA00010291"/>
    </source>
</evidence>
<dbReference type="PANTHER" id="PTHR16684">
    <property type="entry name" value="CENTROMERE PROTEIN C"/>
    <property type="match status" value="1"/>
</dbReference>
<evidence type="ECO:0000256" key="1">
    <source>
        <dbReference type="ARBA" id="ARBA00004123"/>
    </source>
</evidence>
<feature type="region of interest" description="Disordered" evidence="4">
    <location>
        <begin position="710"/>
        <end position="737"/>
    </location>
</feature>
<comment type="subcellular location">
    <subcellularLocation>
        <location evidence="1">Nucleus</location>
    </subcellularLocation>
</comment>
<keyword evidence="3" id="KW-0539">Nucleus</keyword>
<feature type="compositionally biased region" description="Low complexity" evidence="4">
    <location>
        <begin position="223"/>
        <end position="236"/>
    </location>
</feature>
<dbReference type="STRING" id="1156394.T0QG80"/>
<evidence type="ECO:0000256" key="4">
    <source>
        <dbReference type="SAM" id="MobiDB-lite"/>
    </source>
</evidence>
<sequence>MSLPARALQAQAIGRRSGVVVRADVRRDSHGFEDIDDFWAEDSDTNESTNDVGQDNFEFNDSRDEEEEEEPDVIRLRRAPTTPTPVKAHTHLRRRASSSQPTPVKTTEVAAPAAPMPTARTPPFARPPPPRPPQPVRAIPTTPPATLKKTKPSPVAAPVVETTPTKESAPAAAFAPDFRNDDPPSEVDISFGNMSSPASTIKNRRDSSSMDLSDVNMTTPVQSPRRPSPAKAAAPKTNPPMNDESVSDASIFSLRVASARRAPVPKAAPLPLVRSQDEEESKAADDEQENATGHRSFELEDDFDFDAPSRDDDDDNTFGAKNTDPLEANRGSFGGNMTPIAQTEDHDLFSPPEVRPQFSSPPVSPMAHRPTTPPTKKASKKSRTPVASTSDNENDMFEDASLVIAVPKTKKLVTKAKAPKRTAKGPKELEETSEPKEPKARGRPKKKKLAETSFNDATDHSDTDAPPRRQDFTDNDDGGESDPHGPRRSKRRRIQPLAWYKCERPVYERRDNGLGLILPTISHIERAGTNSPIKNAAGNRKKKSKHATFPASQLPSEFKYSTADSGELWDEASATSKNVKMIGRYGTADLFPLPAEDGVPSGFACQTFNVVGSTSVPTWISGRVLLPPGAVKASESVGSCAQVFIVIGCQPMALEVAFGHPSNPTFDDATASRFTLGPGDEFYVPANNAYFLRNHSPTVEAELRFMILKPKPSEKSKKQKADAKKPKKPKNHKSEDA</sequence>
<organism evidence="6 7">
    <name type="scientific">Saprolegnia diclina (strain VS20)</name>
    <dbReference type="NCBI Taxonomy" id="1156394"/>
    <lineage>
        <taxon>Eukaryota</taxon>
        <taxon>Sar</taxon>
        <taxon>Stramenopiles</taxon>
        <taxon>Oomycota</taxon>
        <taxon>Saprolegniomycetes</taxon>
        <taxon>Saprolegniales</taxon>
        <taxon>Saprolegniaceae</taxon>
        <taxon>Saprolegnia</taxon>
    </lineage>
</organism>
<accession>T0QG80</accession>
<dbReference type="OMA" id="PANNAYF"/>
<feature type="compositionally biased region" description="Pro residues" evidence="4">
    <location>
        <begin position="124"/>
        <end position="135"/>
    </location>
</feature>
<dbReference type="PANTHER" id="PTHR16684:SF11">
    <property type="entry name" value="CENTROMERE PROTEIN C"/>
    <property type="match status" value="1"/>
</dbReference>
<gene>
    <name evidence="6" type="ORF">SDRG_09928</name>
</gene>
<feature type="region of interest" description="Disordered" evidence="4">
    <location>
        <begin position="530"/>
        <end position="549"/>
    </location>
</feature>
<feature type="compositionally biased region" description="Basic and acidic residues" evidence="4">
    <location>
        <begin position="425"/>
        <end position="440"/>
    </location>
</feature>
<feature type="compositionally biased region" description="Low complexity" evidence="4">
    <location>
        <begin position="260"/>
        <end position="274"/>
    </location>
</feature>
<dbReference type="InterPro" id="IPR014710">
    <property type="entry name" value="RmlC-like_jellyroll"/>
</dbReference>
<feature type="compositionally biased region" description="Low complexity" evidence="4">
    <location>
        <begin position="136"/>
        <end position="147"/>
    </location>
</feature>
<feature type="compositionally biased region" description="Basic residues" evidence="4">
    <location>
        <begin position="408"/>
        <end position="424"/>
    </location>
</feature>
<dbReference type="GO" id="GO:0051455">
    <property type="term" value="P:spindle attachment to meiosis I kinetochore"/>
    <property type="evidence" value="ECO:0007669"/>
    <property type="project" value="TreeGrafter"/>
</dbReference>
<evidence type="ECO:0000313" key="6">
    <source>
        <dbReference type="EMBL" id="EQC32615.1"/>
    </source>
</evidence>
<feature type="region of interest" description="Disordered" evidence="4">
    <location>
        <begin position="38"/>
        <end position="246"/>
    </location>
</feature>
<feature type="compositionally biased region" description="Polar residues" evidence="4">
    <location>
        <begin position="192"/>
        <end position="201"/>
    </location>
</feature>
<dbReference type="GeneID" id="19950655"/>
<dbReference type="GO" id="GO:0019237">
    <property type="term" value="F:centromeric DNA binding"/>
    <property type="evidence" value="ECO:0007669"/>
    <property type="project" value="InterPro"/>
</dbReference>
<dbReference type="InterPro" id="IPR028929">
    <property type="entry name" value="Mif2_N"/>
</dbReference>
<evidence type="ECO:0000259" key="5">
    <source>
        <dbReference type="Pfam" id="PF15624"/>
    </source>
</evidence>
<dbReference type="GO" id="GO:0000776">
    <property type="term" value="C:kinetochore"/>
    <property type="evidence" value="ECO:0007669"/>
    <property type="project" value="InterPro"/>
</dbReference>
<evidence type="ECO:0000313" key="7">
    <source>
        <dbReference type="Proteomes" id="UP000030762"/>
    </source>
</evidence>
<feature type="compositionally biased region" description="Polar residues" evidence="4">
    <location>
        <begin position="209"/>
        <end position="222"/>
    </location>
</feature>
<name>T0QG80_SAPDV</name>
<feature type="region of interest" description="Disordered" evidence="4">
    <location>
        <begin position="260"/>
        <end position="492"/>
    </location>
</feature>
<keyword evidence="7" id="KW-1185">Reference proteome</keyword>
<dbReference type="GO" id="GO:0005634">
    <property type="term" value="C:nucleus"/>
    <property type="evidence" value="ECO:0007669"/>
    <property type="project" value="UniProtKB-SubCell"/>
</dbReference>
<feature type="compositionally biased region" description="Polar residues" evidence="4">
    <location>
        <begin position="46"/>
        <end position="59"/>
    </location>
</feature>
<dbReference type="InterPro" id="IPR028386">
    <property type="entry name" value="CENP-C/Mif2/cnp3"/>
</dbReference>